<protein>
    <submittedName>
        <fullName evidence="4">Response regulator</fullName>
    </submittedName>
</protein>
<keyword evidence="1 2" id="KW-0597">Phosphoprotein</keyword>
<dbReference type="PANTHER" id="PTHR44591">
    <property type="entry name" value="STRESS RESPONSE REGULATOR PROTEIN 1"/>
    <property type="match status" value="1"/>
</dbReference>
<dbReference type="SUPFAM" id="SSF52172">
    <property type="entry name" value="CheY-like"/>
    <property type="match status" value="1"/>
</dbReference>
<organism evidence="4 5">
    <name type="scientific">Rhodopirellula halodulae</name>
    <dbReference type="NCBI Taxonomy" id="2894198"/>
    <lineage>
        <taxon>Bacteria</taxon>
        <taxon>Pseudomonadati</taxon>
        <taxon>Planctomycetota</taxon>
        <taxon>Planctomycetia</taxon>
        <taxon>Pirellulales</taxon>
        <taxon>Pirellulaceae</taxon>
        <taxon>Rhodopirellula</taxon>
    </lineage>
</organism>
<reference evidence="4" key="1">
    <citation type="submission" date="2021-11" db="EMBL/GenBank/DDBJ databases">
        <title>Genome sequence.</title>
        <authorList>
            <person name="Sun Q."/>
        </authorList>
    </citation>
    <scope>NUCLEOTIDE SEQUENCE</scope>
    <source>
        <strain evidence="4">JC740</strain>
    </source>
</reference>
<comment type="caution">
    <text evidence="4">The sequence shown here is derived from an EMBL/GenBank/DDBJ whole genome shotgun (WGS) entry which is preliminary data.</text>
</comment>
<feature type="modified residue" description="4-aspartylphosphate" evidence="2">
    <location>
        <position position="52"/>
    </location>
</feature>
<gene>
    <name evidence="4" type="ORF">LOC71_13205</name>
</gene>
<dbReference type="PROSITE" id="PS50110">
    <property type="entry name" value="RESPONSE_REGULATORY"/>
    <property type="match status" value="1"/>
</dbReference>
<name>A0ABS8NI81_9BACT</name>
<dbReference type="Pfam" id="PF00072">
    <property type="entry name" value="Response_reg"/>
    <property type="match status" value="1"/>
</dbReference>
<proteinExistence type="predicted"/>
<dbReference type="PANTHER" id="PTHR44591:SF25">
    <property type="entry name" value="CHEMOTAXIS TWO-COMPONENT RESPONSE REGULATOR"/>
    <property type="match status" value="1"/>
</dbReference>
<dbReference type="Proteomes" id="UP001430306">
    <property type="component" value="Unassembled WGS sequence"/>
</dbReference>
<dbReference type="InterPro" id="IPR001789">
    <property type="entry name" value="Sig_transdc_resp-reg_receiver"/>
</dbReference>
<dbReference type="RefSeq" id="WP_230274180.1">
    <property type="nucleotide sequence ID" value="NZ_JAJKFW010000023.1"/>
</dbReference>
<dbReference type="SMART" id="SM00448">
    <property type="entry name" value="REC"/>
    <property type="match status" value="1"/>
</dbReference>
<dbReference type="InterPro" id="IPR050595">
    <property type="entry name" value="Bact_response_regulator"/>
</dbReference>
<evidence type="ECO:0000259" key="3">
    <source>
        <dbReference type="PROSITE" id="PS50110"/>
    </source>
</evidence>
<accession>A0ABS8NI81</accession>
<sequence>MNVLIVDDSRVIRRMIARIMKSIGYETHEAEHGLEGLERLQELGRVDLILVDWNMPEMNGLEFVKAVRADEQYGATPMIMVTTESEMERMALAFMAGVNEYIMKPFTEENINSKLEILGIGTTV</sequence>
<dbReference type="InterPro" id="IPR011006">
    <property type="entry name" value="CheY-like_superfamily"/>
</dbReference>
<evidence type="ECO:0000256" key="1">
    <source>
        <dbReference type="ARBA" id="ARBA00022553"/>
    </source>
</evidence>
<evidence type="ECO:0000313" key="5">
    <source>
        <dbReference type="Proteomes" id="UP001430306"/>
    </source>
</evidence>
<evidence type="ECO:0000313" key="4">
    <source>
        <dbReference type="EMBL" id="MCC9643236.1"/>
    </source>
</evidence>
<dbReference type="EMBL" id="JAJKFW010000023">
    <property type="protein sequence ID" value="MCC9643236.1"/>
    <property type="molecule type" value="Genomic_DNA"/>
</dbReference>
<evidence type="ECO:0000256" key="2">
    <source>
        <dbReference type="PROSITE-ProRule" id="PRU00169"/>
    </source>
</evidence>
<feature type="domain" description="Response regulatory" evidence="3">
    <location>
        <begin position="2"/>
        <end position="119"/>
    </location>
</feature>
<dbReference type="Gene3D" id="3.40.50.2300">
    <property type="match status" value="1"/>
</dbReference>
<keyword evidence="5" id="KW-1185">Reference proteome</keyword>